<feature type="transmembrane region" description="Helical" evidence="1">
    <location>
        <begin position="102"/>
        <end position="122"/>
    </location>
</feature>
<sequence length="147" mass="15609">MLKFFSLPAVLAAISGAAMAVQGTLNSQLTQKTSLLSSTLIVHIIGSLIALLAVLAWKVPMFGHKWLQIPWYLYLGGALSVGIVALVAITISRIGVCNATTAIILGQVGLAVIIDHFGLFGVQRISWNPWQLLGLALFVGGAKLLFK</sequence>
<dbReference type="EMBL" id="CP046996">
    <property type="protein sequence ID" value="QHA00325.1"/>
    <property type="molecule type" value="Genomic_DNA"/>
</dbReference>
<keyword evidence="1" id="KW-0472">Membrane</keyword>
<keyword evidence="2" id="KW-0732">Signal</keyword>
<evidence type="ECO:0000313" key="4">
    <source>
        <dbReference type="Proteomes" id="UP000430508"/>
    </source>
</evidence>
<name>A0A857DJ02_9FIRM</name>
<dbReference type="RefSeq" id="WP_019225780.1">
    <property type="nucleotide sequence ID" value="NZ_CP046996.1"/>
</dbReference>
<keyword evidence="1" id="KW-1133">Transmembrane helix</keyword>
<gene>
    <name evidence="3" type="ORF">GQ588_06600</name>
</gene>
<keyword evidence="1" id="KW-0812">Transmembrane</keyword>
<evidence type="ECO:0000256" key="1">
    <source>
        <dbReference type="SAM" id="Phobius"/>
    </source>
</evidence>
<feature type="transmembrane region" description="Helical" evidence="1">
    <location>
        <begin position="36"/>
        <end position="59"/>
    </location>
</feature>
<feature type="signal peptide" evidence="2">
    <location>
        <begin position="1"/>
        <end position="20"/>
    </location>
</feature>
<reference evidence="3 4" key="1">
    <citation type="submission" date="2019-12" db="EMBL/GenBank/DDBJ databases">
        <title>Sequence classification of anaerobic respiratory reductive dehalogenases: First we see many, then we see few.</title>
        <authorList>
            <person name="Molenda O."/>
            <person name="Puentes Jacome L.A."/>
            <person name="Cao X."/>
            <person name="Nesbo C.L."/>
            <person name="Tang S."/>
            <person name="Morson N."/>
            <person name="Patron J."/>
            <person name="Lomheim L."/>
            <person name="Wishart D.S."/>
            <person name="Edwards E.A."/>
        </authorList>
    </citation>
    <scope>NUCLEOTIDE SEQUENCE [LARGE SCALE GENOMIC DNA]</scope>
    <source>
        <strain evidence="3 4">12DCA</strain>
    </source>
</reference>
<feature type="transmembrane region" description="Helical" evidence="1">
    <location>
        <begin position="129"/>
        <end position="146"/>
    </location>
</feature>
<protein>
    <submittedName>
        <fullName evidence="3">EamA-like transporter family protein</fullName>
    </submittedName>
</protein>
<organism evidence="3 4">
    <name type="scientific">Dehalobacter restrictus</name>
    <dbReference type="NCBI Taxonomy" id="55583"/>
    <lineage>
        <taxon>Bacteria</taxon>
        <taxon>Bacillati</taxon>
        <taxon>Bacillota</taxon>
        <taxon>Clostridia</taxon>
        <taxon>Eubacteriales</taxon>
        <taxon>Desulfitobacteriaceae</taxon>
        <taxon>Dehalobacter</taxon>
    </lineage>
</organism>
<feature type="chain" id="PRO_5032649475" evidence="2">
    <location>
        <begin position="21"/>
        <end position="147"/>
    </location>
</feature>
<feature type="transmembrane region" description="Helical" evidence="1">
    <location>
        <begin position="71"/>
        <end position="96"/>
    </location>
</feature>
<dbReference type="Pfam" id="PF04657">
    <property type="entry name" value="DMT_YdcZ"/>
    <property type="match status" value="1"/>
</dbReference>
<dbReference type="InterPro" id="IPR006750">
    <property type="entry name" value="YdcZ"/>
</dbReference>
<dbReference type="Proteomes" id="UP000430508">
    <property type="component" value="Chromosome"/>
</dbReference>
<evidence type="ECO:0000313" key="3">
    <source>
        <dbReference type="EMBL" id="QHA00325.1"/>
    </source>
</evidence>
<dbReference type="PANTHER" id="PTHR34821">
    <property type="entry name" value="INNER MEMBRANE PROTEIN YDCZ"/>
    <property type="match status" value="1"/>
</dbReference>
<evidence type="ECO:0000256" key="2">
    <source>
        <dbReference type="SAM" id="SignalP"/>
    </source>
</evidence>
<accession>A0A857DJ02</accession>
<dbReference type="PANTHER" id="PTHR34821:SF2">
    <property type="entry name" value="INNER MEMBRANE PROTEIN YDCZ"/>
    <property type="match status" value="1"/>
</dbReference>
<proteinExistence type="predicted"/>
<dbReference type="GO" id="GO:0005886">
    <property type="term" value="C:plasma membrane"/>
    <property type="evidence" value="ECO:0007669"/>
    <property type="project" value="TreeGrafter"/>
</dbReference>
<dbReference type="AlphaFoldDB" id="A0A857DJ02"/>